<accession>A0A2K9LJ05</accession>
<reference evidence="8" key="1">
    <citation type="submission" date="2017-08" db="EMBL/GenBank/DDBJ databases">
        <title>Direct submision.</title>
        <authorList>
            <person name="Kim S.-J."/>
            <person name="Rhee S.-K."/>
        </authorList>
    </citation>
    <scope>NUCLEOTIDE SEQUENCE [LARGE SCALE GENOMIC DNA]</scope>
    <source>
        <strain evidence="8">GI5</strain>
    </source>
</reference>
<comment type="subcellular location">
    <subcellularLocation>
        <location evidence="1">Membrane</location>
        <topology evidence="1">Multi-pass membrane protein</topology>
    </subcellularLocation>
</comment>
<evidence type="ECO:0000313" key="7">
    <source>
        <dbReference type="EMBL" id="AUM12336.1"/>
    </source>
</evidence>
<keyword evidence="3 5" id="KW-1133">Transmembrane helix</keyword>
<feature type="transmembrane region" description="Helical" evidence="5">
    <location>
        <begin position="166"/>
        <end position="191"/>
    </location>
</feature>
<evidence type="ECO:0000256" key="3">
    <source>
        <dbReference type="ARBA" id="ARBA00022989"/>
    </source>
</evidence>
<dbReference type="Proteomes" id="UP000235116">
    <property type="component" value="Chromosome"/>
</dbReference>
<feature type="transmembrane region" description="Helical" evidence="5">
    <location>
        <begin position="85"/>
        <end position="102"/>
    </location>
</feature>
<dbReference type="Pfam" id="PF07298">
    <property type="entry name" value="NnrU"/>
    <property type="match status" value="1"/>
</dbReference>
<evidence type="ECO:0000259" key="6">
    <source>
        <dbReference type="Pfam" id="PF07298"/>
    </source>
</evidence>
<dbReference type="AlphaFoldDB" id="A0A2K9LJ05"/>
<sequence length="197" mass="21325">MSSIHPTKDSIVVLIVLGLVIWSAVHLIPAAAPGLKAKWLQALGPYGYKGSFSLLIIGAVVLMVMGWRHSLPIYLYTLSDTIDRTTIGIMAFAAVLFVAAKLPTRIKRIIRHPQLTGVAFWALAHLLANGDSRSVTLFGGLLLWSIVEIALINRREGPWIKPPPSGLLYDLIVLALGAALFSGLIFVHPYLSGIKLG</sequence>
<dbReference type="EMBL" id="CP022684">
    <property type="protein sequence ID" value="AUM12336.1"/>
    <property type="molecule type" value="Genomic_DNA"/>
</dbReference>
<dbReference type="InterPro" id="IPR009915">
    <property type="entry name" value="NnrU_dom"/>
</dbReference>
<evidence type="ECO:0000256" key="4">
    <source>
        <dbReference type="ARBA" id="ARBA00023136"/>
    </source>
</evidence>
<feature type="transmembrane region" description="Helical" evidence="5">
    <location>
        <begin position="134"/>
        <end position="154"/>
    </location>
</feature>
<organism evidence="7 8">
    <name type="scientific">Ketobacter alkanivorans</name>
    <dbReference type="NCBI Taxonomy" id="1917421"/>
    <lineage>
        <taxon>Bacteria</taxon>
        <taxon>Pseudomonadati</taxon>
        <taxon>Pseudomonadota</taxon>
        <taxon>Gammaproteobacteria</taxon>
        <taxon>Pseudomonadales</taxon>
        <taxon>Ketobacteraceae</taxon>
        <taxon>Ketobacter</taxon>
    </lineage>
</organism>
<dbReference type="GO" id="GO:0016020">
    <property type="term" value="C:membrane"/>
    <property type="evidence" value="ECO:0007669"/>
    <property type="project" value="UniProtKB-SubCell"/>
</dbReference>
<keyword evidence="8" id="KW-1185">Reference proteome</keyword>
<proteinExistence type="predicted"/>
<feature type="transmembrane region" description="Helical" evidence="5">
    <location>
        <begin position="46"/>
        <end position="65"/>
    </location>
</feature>
<keyword evidence="4 5" id="KW-0472">Membrane</keyword>
<evidence type="ECO:0000256" key="2">
    <source>
        <dbReference type="ARBA" id="ARBA00022692"/>
    </source>
</evidence>
<evidence type="ECO:0000256" key="1">
    <source>
        <dbReference type="ARBA" id="ARBA00004141"/>
    </source>
</evidence>
<evidence type="ECO:0000256" key="5">
    <source>
        <dbReference type="SAM" id="Phobius"/>
    </source>
</evidence>
<dbReference type="KEGG" id="kak:Kalk_07875"/>
<evidence type="ECO:0000313" key="8">
    <source>
        <dbReference type="Proteomes" id="UP000235116"/>
    </source>
</evidence>
<name>A0A2K9LJ05_9GAMM</name>
<protein>
    <recommendedName>
        <fullName evidence="6">NnrU domain-containing protein</fullName>
    </recommendedName>
</protein>
<feature type="transmembrane region" description="Helical" evidence="5">
    <location>
        <begin position="12"/>
        <end position="34"/>
    </location>
</feature>
<gene>
    <name evidence="7" type="ORF">Kalk_07875</name>
</gene>
<feature type="domain" description="NnrU" evidence="6">
    <location>
        <begin position="15"/>
        <end position="195"/>
    </location>
</feature>
<keyword evidence="2 5" id="KW-0812">Transmembrane</keyword>